<evidence type="ECO:0000256" key="2">
    <source>
        <dbReference type="SAM" id="Phobius"/>
    </source>
</evidence>
<feature type="transmembrane region" description="Helical" evidence="2">
    <location>
        <begin position="277"/>
        <end position="294"/>
    </location>
</feature>
<gene>
    <name evidence="4" type="ORF">B0T16DRAFT_454461</name>
</gene>
<feature type="domain" description="DUF6594" evidence="3">
    <location>
        <begin position="57"/>
        <end position="316"/>
    </location>
</feature>
<feature type="transmembrane region" description="Helical" evidence="2">
    <location>
        <begin position="249"/>
        <end position="271"/>
    </location>
</feature>
<keyword evidence="2" id="KW-1133">Transmembrane helix</keyword>
<proteinExistence type="predicted"/>
<keyword evidence="2" id="KW-0472">Membrane</keyword>
<reference evidence="4" key="1">
    <citation type="submission" date="2023-06" db="EMBL/GenBank/DDBJ databases">
        <title>Genome-scale phylogeny and comparative genomics of the fungal order Sordariales.</title>
        <authorList>
            <consortium name="Lawrence Berkeley National Laboratory"/>
            <person name="Hensen N."/>
            <person name="Bonometti L."/>
            <person name="Westerberg I."/>
            <person name="Brannstrom I.O."/>
            <person name="Guillou S."/>
            <person name="Cros-Aarteil S."/>
            <person name="Calhoun S."/>
            <person name="Haridas S."/>
            <person name="Kuo A."/>
            <person name="Mondo S."/>
            <person name="Pangilinan J."/>
            <person name="Riley R."/>
            <person name="Labutti K."/>
            <person name="Andreopoulos B."/>
            <person name="Lipzen A."/>
            <person name="Chen C."/>
            <person name="Yanf M."/>
            <person name="Daum C."/>
            <person name="Ng V."/>
            <person name="Clum A."/>
            <person name="Steindorff A."/>
            <person name="Ohm R."/>
            <person name="Martin F."/>
            <person name="Silar P."/>
            <person name="Natvig D."/>
            <person name="Lalanne C."/>
            <person name="Gautier V."/>
            <person name="Ament-Velasquez S.L."/>
            <person name="Kruys A."/>
            <person name="Hutchinson M.I."/>
            <person name="Powell A.J."/>
            <person name="Barry K."/>
            <person name="Miller A.N."/>
            <person name="Grigoriev I.V."/>
            <person name="Debuchy R."/>
            <person name="Gladieux P."/>
            <person name="Thoren M.H."/>
            <person name="Johannesson H."/>
        </authorList>
    </citation>
    <scope>NUCLEOTIDE SEQUENCE</scope>
    <source>
        <strain evidence="4">SMH2532-1</strain>
    </source>
</reference>
<protein>
    <recommendedName>
        <fullName evidence="3">DUF6594 domain-containing protein</fullName>
    </recommendedName>
</protein>
<dbReference type="AlphaFoldDB" id="A0AA39YGE3"/>
<dbReference type="PANTHER" id="PTHR34502:SF5">
    <property type="entry name" value="DUF6594 DOMAIN-CONTAINING PROTEIN"/>
    <property type="match status" value="1"/>
</dbReference>
<evidence type="ECO:0000313" key="5">
    <source>
        <dbReference type="Proteomes" id="UP001174936"/>
    </source>
</evidence>
<name>A0AA39YGE3_9PEZI</name>
<dbReference type="PANTHER" id="PTHR34502">
    <property type="entry name" value="DUF6594 DOMAIN-CONTAINING PROTEIN-RELATED"/>
    <property type="match status" value="1"/>
</dbReference>
<feature type="transmembrane region" description="Helical" evidence="2">
    <location>
        <begin position="301"/>
        <end position="322"/>
    </location>
</feature>
<feature type="compositionally biased region" description="Pro residues" evidence="1">
    <location>
        <begin position="12"/>
        <end position="22"/>
    </location>
</feature>
<organism evidence="4 5">
    <name type="scientific">Cercophora newfieldiana</name>
    <dbReference type="NCBI Taxonomy" id="92897"/>
    <lineage>
        <taxon>Eukaryota</taxon>
        <taxon>Fungi</taxon>
        <taxon>Dikarya</taxon>
        <taxon>Ascomycota</taxon>
        <taxon>Pezizomycotina</taxon>
        <taxon>Sordariomycetes</taxon>
        <taxon>Sordariomycetidae</taxon>
        <taxon>Sordariales</taxon>
        <taxon>Lasiosphaeriaceae</taxon>
        <taxon>Cercophora</taxon>
    </lineage>
</organism>
<sequence length="327" mass="36973">MPEQPVEISVPAPTPLPQPPRAARPNRRWTWSNGSSECPNFIPGNNFDGYPVGRPLLAKEQSFYVNGSLHRRFAWVRQICLEYKAAKIHQLQEKLMALYKEEEANNPASLRSLTPWQRGVEGGEDELSSQEDKLIQEIDALVGSYDRTFDQDRRMRKAPERRVEASNLLRHIDHANMLDDEARRHYLELDDFATTRDQSDAIPELFDSLIYGSKGSFTDILMKPFVNKEKTENSTWGTHYLHKPMKQTFTALSASAVLLMLLAPIGILYFVEPSKPISFSVVLIFATAAAWMMSKLPGAKFETVFIAGAAYMAVQVTFLANFQGSSK</sequence>
<dbReference type="Proteomes" id="UP001174936">
    <property type="component" value="Unassembled WGS sequence"/>
</dbReference>
<evidence type="ECO:0000259" key="3">
    <source>
        <dbReference type="Pfam" id="PF20237"/>
    </source>
</evidence>
<evidence type="ECO:0000313" key="4">
    <source>
        <dbReference type="EMBL" id="KAK0652053.1"/>
    </source>
</evidence>
<dbReference type="Pfam" id="PF20237">
    <property type="entry name" value="DUF6594"/>
    <property type="match status" value="1"/>
</dbReference>
<accession>A0AA39YGE3</accession>
<keyword evidence="2" id="KW-0812">Transmembrane</keyword>
<dbReference type="EMBL" id="JAULSV010000002">
    <property type="protein sequence ID" value="KAK0652053.1"/>
    <property type="molecule type" value="Genomic_DNA"/>
</dbReference>
<comment type="caution">
    <text evidence="4">The sequence shown here is derived from an EMBL/GenBank/DDBJ whole genome shotgun (WGS) entry which is preliminary data.</text>
</comment>
<feature type="region of interest" description="Disordered" evidence="1">
    <location>
        <begin position="1"/>
        <end position="30"/>
    </location>
</feature>
<evidence type="ECO:0000256" key="1">
    <source>
        <dbReference type="SAM" id="MobiDB-lite"/>
    </source>
</evidence>
<keyword evidence="5" id="KW-1185">Reference proteome</keyword>
<dbReference type="InterPro" id="IPR046529">
    <property type="entry name" value="DUF6594"/>
</dbReference>